<dbReference type="RefSeq" id="WP_209973464.1">
    <property type="nucleotide sequence ID" value="NZ_JAGGLB010000013.1"/>
</dbReference>
<keyword evidence="2" id="KW-1185">Reference proteome</keyword>
<name>A0ABS4IXY7_9BACL</name>
<evidence type="ECO:0000313" key="1">
    <source>
        <dbReference type="EMBL" id="MBP1992451.1"/>
    </source>
</evidence>
<dbReference type="EMBL" id="JAGGLB010000013">
    <property type="protein sequence ID" value="MBP1992451.1"/>
    <property type="molecule type" value="Genomic_DNA"/>
</dbReference>
<proteinExistence type="predicted"/>
<evidence type="ECO:0008006" key="3">
    <source>
        <dbReference type="Google" id="ProtNLM"/>
    </source>
</evidence>
<evidence type="ECO:0000313" key="2">
    <source>
        <dbReference type="Proteomes" id="UP001519287"/>
    </source>
</evidence>
<comment type="caution">
    <text evidence="1">The sequence shown here is derived from an EMBL/GenBank/DDBJ whole genome shotgun (WGS) entry which is preliminary data.</text>
</comment>
<organism evidence="1 2">
    <name type="scientific">Paenibacillus eucommiae</name>
    <dbReference type="NCBI Taxonomy" id="1355755"/>
    <lineage>
        <taxon>Bacteria</taxon>
        <taxon>Bacillati</taxon>
        <taxon>Bacillota</taxon>
        <taxon>Bacilli</taxon>
        <taxon>Bacillales</taxon>
        <taxon>Paenibacillaceae</taxon>
        <taxon>Paenibacillus</taxon>
    </lineage>
</organism>
<reference evidence="1 2" key="1">
    <citation type="submission" date="2021-03" db="EMBL/GenBank/DDBJ databases">
        <title>Genomic Encyclopedia of Type Strains, Phase IV (KMG-IV): sequencing the most valuable type-strain genomes for metagenomic binning, comparative biology and taxonomic classification.</title>
        <authorList>
            <person name="Goeker M."/>
        </authorList>
    </citation>
    <scope>NUCLEOTIDE SEQUENCE [LARGE SCALE GENOMIC DNA]</scope>
    <source>
        <strain evidence="1 2">DSM 26048</strain>
    </source>
</reference>
<sequence>MGAMHLIEDYKLEELLRCPYRFHKQKEQEDQAASDVNWRQLVQYAVSHTIKDYYTLPASQRKSLNVADLVNRHWSNRGYKFESREHFWEIKRKVISHLSNTLTSQQHEENPMVLFEKWDTYVSRLDLQMSLIFQAIFGHPNASNSAYTVQKFIVDNDDEVITAFQHMAAVFCFSAFARLPEKIEVFTILDGKKRTFYPDEHTIEASMDYMRLIRDFLPEAVEIKKFDAKSECRSCPFQNDCYSRFETETVPTNYNVC</sequence>
<gene>
    <name evidence="1" type="ORF">J2Z66_004059</name>
</gene>
<protein>
    <recommendedName>
        <fullName evidence="3">PD-(D/E)XK endonuclease-like domain-containing protein</fullName>
    </recommendedName>
</protein>
<dbReference type="Proteomes" id="UP001519287">
    <property type="component" value="Unassembled WGS sequence"/>
</dbReference>
<accession>A0ABS4IXY7</accession>